<dbReference type="Gene3D" id="3.40.50.620">
    <property type="entry name" value="HUPs"/>
    <property type="match status" value="1"/>
</dbReference>
<evidence type="ECO:0000256" key="4">
    <source>
        <dbReference type="ARBA" id="ARBA00022833"/>
    </source>
</evidence>
<dbReference type="Proteomes" id="UP000018542">
    <property type="component" value="Chromosome"/>
</dbReference>
<dbReference type="SUPFAM" id="SSF52374">
    <property type="entry name" value="Nucleotidylyl transferase"/>
    <property type="match status" value="1"/>
</dbReference>
<accession>V5SCH3</accession>
<evidence type="ECO:0000313" key="11">
    <source>
        <dbReference type="Proteomes" id="UP000018542"/>
    </source>
</evidence>
<feature type="domain" description="Glutamyl/glutaminyl-tRNA synthetase class Ib catalytic" evidence="9">
    <location>
        <begin position="34"/>
        <end position="296"/>
    </location>
</feature>
<dbReference type="EMBL" id="CP006912">
    <property type="protein sequence ID" value="AHB47725.1"/>
    <property type="molecule type" value="Genomic_DNA"/>
</dbReference>
<comment type="similarity">
    <text evidence="7">Belongs to the class-I aminoacyl-tRNA synthetase family.</text>
</comment>
<evidence type="ECO:0000256" key="3">
    <source>
        <dbReference type="ARBA" id="ARBA00022741"/>
    </source>
</evidence>
<evidence type="ECO:0000256" key="1">
    <source>
        <dbReference type="ARBA" id="ARBA00022598"/>
    </source>
</evidence>
<dbReference type="Pfam" id="PF00749">
    <property type="entry name" value="tRNA-synt_1c"/>
    <property type="match status" value="1"/>
</dbReference>
<dbReference type="GO" id="GO:0006424">
    <property type="term" value="P:glutamyl-tRNA aminoacylation"/>
    <property type="evidence" value="ECO:0007669"/>
    <property type="project" value="TreeGrafter"/>
</dbReference>
<proteinExistence type="inferred from homology"/>
<feature type="region of interest" description="Disordered" evidence="8">
    <location>
        <begin position="1"/>
        <end position="31"/>
    </location>
</feature>
<dbReference type="RefSeq" id="WP_023786175.1">
    <property type="nucleotide sequence ID" value="NC_022997.1"/>
</dbReference>
<gene>
    <name evidence="10" type="ORF">W911_03815</name>
</gene>
<evidence type="ECO:0000256" key="2">
    <source>
        <dbReference type="ARBA" id="ARBA00022723"/>
    </source>
</evidence>
<sequence length="329" mass="36814">MKLETYTRRWRPAELPRRPDGDDRSNGEARPVFRFAPSPNGPLHLGHALSAFLNFDMAQSFGGRFLLRIEDIDLARTREEHVTGIFDDLAWLGLSWEEPVLRQSEHFATYQAAAHTLLKLGLLYPCFATRAEIAEASKRAPGARDPDGAPLYPGLHKRLAKEEVAERMRRNEPFALRLDMDQALDVLALRTNARRVTFCELAADGTGEEIEADPAVWGDAIIVRKDTPTSYHLACVVDDARQGITHVVRGRDLYAATGLHRLLQVLLGIRRPVYHHHRLLTGPDGRKLAKSAGARPLAEFRDEGVEPAEVRARVDLGHQLPTIPANDRS</sequence>
<dbReference type="InterPro" id="IPR001412">
    <property type="entry name" value="aa-tRNA-synth_I_CS"/>
</dbReference>
<keyword evidence="3 7" id="KW-0547">Nucleotide-binding</keyword>
<keyword evidence="7" id="KW-0648">Protein biosynthesis</keyword>
<name>V5SCH3_9HYPH</name>
<keyword evidence="6 7" id="KW-0030">Aminoacyl-tRNA synthetase</keyword>
<dbReference type="AlphaFoldDB" id="V5SCH3"/>
<evidence type="ECO:0000256" key="5">
    <source>
        <dbReference type="ARBA" id="ARBA00022840"/>
    </source>
</evidence>
<evidence type="ECO:0000256" key="8">
    <source>
        <dbReference type="SAM" id="MobiDB-lite"/>
    </source>
</evidence>
<dbReference type="PANTHER" id="PTHR43311:SF1">
    <property type="entry name" value="GLUTAMYL-Q TRNA(ASP) SYNTHETASE"/>
    <property type="match status" value="1"/>
</dbReference>
<dbReference type="OrthoDB" id="9807503at2"/>
<dbReference type="NCBIfam" id="NF004315">
    <property type="entry name" value="PRK05710.1-4"/>
    <property type="match status" value="1"/>
</dbReference>
<dbReference type="GO" id="GO:0005524">
    <property type="term" value="F:ATP binding"/>
    <property type="evidence" value="ECO:0007669"/>
    <property type="project" value="UniProtKB-KW"/>
</dbReference>
<dbReference type="HOGENOM" id="CLU_015768_0_0_5"/>
<dbReference type="STRING" id="1029756.W911_03815"/>
<evidence type="ECO:0000313" key="10">
    <source>
        <dbReference type="EMBL" id="AHB47725.1"/>
    </source>
</evidence>
<keyword evidence="1 7" id="KW-0436">Ligase</keyword>
<evidence type="ECO:0000259" key="9">
    <source>
        <dbReference type="Pfam" id="PF00749"/>
    </source>
</evidence>
<dbReference type="PRINTS" id="PR00987">
    <property type="entry name" value="TRNASYNTHGLU"/>
</dbReference>
<keyword evidence="2" id="KW-0479">Metal-binding</keyword>
<keyword evidence="4" id="KW-0862">Zinc</keyword>
<dbReference type="PROSITE" id="PS00178">
    <property type="entry name" value="AA_TRNA_LIGASE_I"/>
    <property type="match status" value="1"/>
</dbReference>
<evidence type="ECO:0000256" key="6">
    <source>
        <dbReference type="ARBA" id="ARBA00023146"/>
    </source>
</evidence>
<dbReference type="GO" id="GO:0004818">
    <property type="term" value="F:glutamate-tRNA ligase activity"/>
    <property type="evidence" value="ECO:0007669"/>
    <property type="project" value="TreeGrafter"/>
</dbReference>
<dbReference type="InterPro" id="IPR014729">
    <property type="entry name" value="Rossmann-like_a/b/a_fold"/>
</dbReference>
<feature type="compositionally biased region" description="Basic and acidic residues" evidence="8">
    <location>
        <begin position="1"/>
        <end position="27"/>
    </location>
</feature>
<dbReference type="PANTHER" id="PTHR43311">
    <property type="entry name" value="GLUTAMATE--TRNA LIGASE"/>
    <property type="match status" value="1"/>
</dbReference>
<keyword evidence="11" id="KW-1185">Reference proteome</keyword>
<dbReference type="InterPro" id="IPR020058">
    <property type="entry name" value="Glu/Gln-tRNA-synth_Ib_cat-dom"/>
</dbReference>
<dbReference type="KEGG" id="hni:W911_03815"/>
<keyword evidence="5 7" id="KW-0067">ATP-binding</keyword>
<organism evidence="10 11">
    <name type="scientific">Hyphomicrobium nitrativorans NL23</name>
    <dbReference type="NCBI Taxonomy" id="1029756"/>
    <lineage>
        <taxon>Bacteria</taxon>
        <taxon>Pseudomonadati</taxon>
        <taxon>Pseudomonadota</taxon>
        <taxon>Alphaproteobacteria</taxon>
        <taxon>Hyphomicrobiales</taxon>
        <taxon>Hyphomicrobiaceae</taxon>
        <taxon>Hyphomicrobium</taxon>
    </lineage>
</organism>
<evidence type="ECO:0000256" key="7">
    <source>
        <dbReference type="RuleBase" id="RU363037"/>
    </source>
</evidence>
<dbReference type="InterPro" id="IPR000924">
    <property type="entry name" value="Glu/Gln-tRNA-synth"/>
</dbReference>
<reference evidence="10 11" key="1">
    <citation type="journal article" date="2014" name="Genome Announc.">
        <title>Complete Genome Sequence of Hyphomicrobium nitrativorans Strain NL23, a Denitrifying Bacterium Isolated from Biofilm of a Methanol-Fed Denitrification System Treating Seawater at the Montreal Biodome.</title>
        <authorList>
            <person name="Martineau C."/>
            <person name="Villeneuve C."/>
            <person name="Mauffrey F."/>
            <person name="Villemur R."/>
        </authorList>
    </citation>
    <scope>NUCLEOTIDE SEQUENCE [LARGE SCALE GENOMIC DNA]</scope>
    <source>
        <strain evidence="10">NL23</strain>
    </source>
</reference>
<dbReference type="PATRIC" id="fig|1029756.8.peg.796"/>
<dbReference type="GO" id="GO:0005829">
    <property type="term" value="C:cytosol"/>
    <property type="evidence" value="ECO:0007669"/>
    <property type="project" value="TreeGrafter"/>
</dbReference>
<protein>
    <submittedName>
        <fullName evidence="10">Glutamyl-Q tRNA(Asp) ligase</fullName>
    </submittedName>
</protein>
<dbReference type="InterPro" id="IPR049940">
    <property type="entry name" value="GluQ/Sye"/>
</dbReference>